<gene>
    <name evidence="1" type="ORF">DSPE1174_LOCUS32211</name>
</gene>
<dbReference type="EMBL" id="HBGS01061748">
    <property type="protein sequence ID" value="CAD9492667.1"/>
    <property type="molecule type" value="Transcribed_RNA"/>
</dbReference>
<protein>
    <submittedName>
        <fullName evidence="1">Uncharacterized protein</fullName>
    </submittedName>
</protein>
<name>A0A7S2HKN3_9STRA</name>
<sequence>MVVQADDQDVLRRRISRCVSPHLDLFQSRCALIDRDGYPHWIDEMDSMAVDTPGDATATHAEAPSSEGLTSAVSDERLAAVDHSPPPNISSSRLWQFLRRAECEQLQDYSLPTIGFERPATPPLAFKKFRRVEVGIKIKS</sequence>
<proteinExistence type="predicted"/>
<organism evidence="1">
    <name type="scientific">Octactis speculum</name>
    <dbReference type="NCBI Taxonomy" id="3111310"/>
    <lineage>
        <taxon>Eukaryota</taxon>
        <taxon>Sar</taxon>
        <taxon>Stramenopiles</taxon>
        <taxon>Ochrophyta</taxon>
        <taxon>Dictyochophyceae</taxon>
        <taxon>Dictyochales</taxon>
        <taxon>Dictyochaceae</taxon>
        <taxon>Octactis</taxon>
    </lineage>
</organism>
<dbReference type="AlphaFoldDB" id="A0A7S2HKN3"/>
<reference evidence="1" key="1">
    <citation type="submission" date="2021-01" db="EMBL/GenBank/DDBJ databases">
        <authorList>
            <person name="Corre E."/>
            <person name="Pelletier E."/>
            <person name="Niang G."/>
            <person name="Scheremetjew M."/>
            <person name="Finn R."/>
            <person name="Kale V."/>
            <person name="Holt S."/>
            <person name="Cochrane G."/>
            <person name="Meng A."/>
            <person name="Brown T."/>
            <person name="Cohen L."/>
        </authorList>
    </citation>
    <scope>NUCLEOTIDE SEQUENCE</scope>
    <source>
        <strain evidence="1">CCMP1381</strain>
    </source>
</reference>
<evidence type="ECO:0000313" key="1">
    <source>
        <dbReference type="EMBL" id="CAD9492667.1"/>
    </source>
</evidence>
<accession>A0A7S2HKN3</accession>